<dbReference type="RefSeq" id="WP_390298436.1">
    <property type="nucleotide sequence ID" value="NZ_JBHSFU010000011.1"/>
</dbReference>
<keyword evidence="1" id="KW-1133">Transmembrane helix</keyword>
<evidence type="ECO:0008006" key="4">
    <source>
        <dbReference type="Google" id="ProtNLM"/>
    </source>
</evidence>
<proteinExistence type="predicted"/>
<dbReference type="Proteomes" id="UP001595989">
    <property type="component" value="Unassembled WGS sequence"/>
</dbReference>
<keyword evidence="1" id="KW-0812">Transmembrane</keyword>
<protein>
    <recommendedName>
        <fullName evidence="4">Molecular chaperone DnaJ</fullName>
    </recommendedName>
</protein>
<feature type="transmembrane region" description="Helical" evidence="1">
    <location>
        <begin position="6"/>
        <end position="37"/>
    </location>
</feature>
<dbReference type="EMBL" id="JBHSFU010000011">
    <property type="protein sequence ID" value="MFC4559716.1"/>
    <property type="molecule type" value="Genomic_DNA"/>
</dbReference>
<reference evidence="3" key="1">
    <citation type="journal article" date="2019" name="Int. J. Syst. Evol. Microbiol.">
        <title>The Global Catalogue of Microorganisms (GCM) 10K type strain sequencing project: providing services to taxonomists for standard genome sequencing and annotation.</title>
        <authorList>
            <consortium name="The Broad Institute Genomics Platform"/>
            <consortium name="The Broad Institute Genome Sequencing Center for Infectious Disease"/>
            <person name="Wu L."/>
            <person name="Ma J."/>
        </authorList>
    </citation>
    <scope>NUCLEOTIDE SEQUENCE [LARGE SCALE GENOMIC DNA]</scope>
    <source>
        <strain evidence="3">CGMCC 4.7426</strain>
    </source>
</reference>
<keyword evidence="1" id="KW-0472">Membrane</keyword>
<accession>A0ABV9DNF8</accession>
<name>A0ABV9DNF8_9BACI</name>
<evidence type="ECO:0000256" key="1">
    <source>
        <dbReference type="SAM" id="Phobius"/>
    </source>
</evidence>
<comment type="caution">
    <text evidence="2">The sequence shown here is derived from an EMBL/GenBank/DDBJ whole genome shotgun (WGS) entry which is preliminary data.</text>
</comment>
<gene>
    <name evidence="2" type="ORF">ACFO3D_16135</name>
</gene>
<evidence type="ECO:0000313" key="2">
    <source>
        <dbReference type="EMBL" id="MFC4559716.1"/>
    </source>
</evidence>
<organism evidence="2 3">
    <name type="scientific">Virgibacillus kekensis</name>
    <dbReference type="NCBI Taxonomy" id="202261"/>
    <lineage>
        <taxon>Bacteria</taxon>
        <taxon>Bacillati</taxon>
        <taxon>Bacillota</taxon>
        <taxon>Bacilli</taxon>
        <taxon>Bacillales</taxon>
        <taxon>Bacillaceae</taxon>
        <taxon>Virgibacillus</taxon>
    </lineage>
</organism>
<evidence type="ECO:0000313" key="3">
    <source>
        <dbReference type="Proteomes" id="UP001595989"/>
    </source>
</evidence>
<sequence length="45" mass="4890">MMKLQLTTFVLIGAIIGFLTEGLMVGAGAGAVIFIAYRLEKFLDR</sequence>
<keyword evidence="3" id="KW-1185">Reference proteome</keyword>